<dbReference type="Pfam" id="PF02518">
    <property type="entry name" value="HATPase_c"/>
    <property type="match status" value="1"/>
</dbReference>
<gene>
    <name evidence="14" type="ORF">ASILVAE211_08930</name>
</gene>
<evidence type="ECO:0000256" key="2">
    <source>
        <dbReference type="ARBA" id="ARBA00004236"/>
    </source>
</evidence>
<evidence type="ECO:0000256" key="1">
    <source>
        <dbReference type="ARBA" id="ARBA00000085"/>
    </source>
</evidence>
<proteinExistence type="predicted"/>
<accession>A0A963YR40</accession>
<dbReference type="InterPro" id="IPR005467">
    <property type="entry name" value="His_kinase_dom"/>
</dbReference>
<evidence type="ECO:0000256" key="10">
    <source>
        <dbReference type="ARBA" id="ARBA00023012"/>
    </source>
</evidence>
<keyword evidence="11 12" id="KW-0472">Membrane</keyword>
<evidence type="ECO:0000256" key="11">
    <source>
        <dbReference type="ARBA" id="ARBA00023136"/>
    </source>
</evidence>
<keyword evidence="8 14" id="KW-0418">Kinase</keyword>
<keyword evidence="15" id="KW-1185">Reference proteome</keyword>
<keyword evidence="6" id="KW-0808">Transferase</keyword>
<evidence type="ECO:0000256" key="6">
    <source>
        <dbReference type="ARBA" id="ARBA00022679"/>
    </source>
</evidence>
<feature type="transmembrane region" description="Helical" evidence="12">
    <location>
        <begin position="37"/>
        <end position="56"/>
    </location>
</feature>
<dbReference type="Gene3D" id="3.30.565.10">
    <property type="entry name" value="Histidine kinase-like ATPase, C-terminal domain"/>
    <property type="match status" value="1"/>
</dbReference>
<dbReference type="InterPro" id="IPR036097">
    <property type="entry name" value="HisK_dim/P_sf"/>
</dbReference>
<dbReference type="RefSeq" id="WP_227320964.1">
    <property type="nucleotide sequence ID" value="NZ_JAESVB010000003.1"/>
</dbReference>
<comment type="catalytic activity">
    <reaction evidence="1">
        <text>ATP + protein L-histidine = ADP + protein N-phospho-L-histidine.</text>
        <dbReference type="EC" id="2.7.13.3"/>
    </reaction>
</comment>
<evidence type="ECO:0000256" key="8">
    <source>
        <dbReference type="ARBA" id="ARBA00022777"/>
    </source>
</evidence>
<evidence type="ECO:0000256" key="5">
    <source>
        <dbReference type="ARBA" id="ARBA00022553"/>
    </source>
</evidence>
<dbReference type="InterPro" id="IPR003661">
    <property type="entry name" value="HisK_dim/P_dom"/>
</dbReference>
<evidence type="ECO:0000256" key="3">
    <source>
        <dbReference type="ARBA" id="ARBA00012438"/>
    </source>
</evidence>
<comment type="caution">
    <text evidence="14">The sequence shown here is derived from an EMBL/GenBank/DDBJ whole genome shotgun (WGS) entry which is preliminary data.</text>
</comment>
<protein>
    <recommendedName>
        <fullName evidence="3">histidine kinase</fullName>
        <ecNumber evidence="3">2.7.13.3</ecNumber>
    </recommendedName>
</protein>
<reference evidence="14" key="1">
    <citation type="journal article" date="2021" name="Microorganisms">
        <title>Acidisoma silvae sp. nov. and Acidisomacellulosilytica sp. nov., Two Acidophilic Bacteria Isolated from Decaying Wood, Hydrolyzing Cellulose and Producing Poly-3-hydroxybutyrate.</title>
        <authorList>
            <person name="Mieszkin S."/>
            <person name="Pouder E."/>
            <person name="Uroz S."/>
            <person name="Simon-Colin C."/>
            <person name="Alain K."/>
        </authorList>
    </citation>
    <scope>NUCLEOTIDE SEQUENCE</scope>
    <source>
        <strain evidence="14">HW T2.11</strain>
    </source>
</reference>
<keyword evidence="5" id="KW-0597">Phosphoprotein</keyword>
<dbReference type="CDD" id="cd00075">
    <property type="entry name" value="HATPase"/>
    <property type="match status" value="1"/>
</dbReference>
<dbReference type="AlphaFoldDB" id="A0A963YR40"/>
<dbReference type="SUPFAM" id="SSF55785">
    <property type="entry name" value="PYP-like sensor domain (PAS domain)"/>
    <property type="match status" value="1"/>
</dbReference>
<dbReference type="SUPFAM" id="SSF47384">
    <property type="entry name" value="Homodimeric domain of signal transducing histidine kinase"/>
    <property type="match status" value="1"/>
</dbReference>
<dbReference type="SMART" id="SM00387">
    <property type="entry name" value="HATPase_c"/>
    <property type="match status" value="1"/>
</dbReference>
<dbReference type="Proteomes" id="UP000708298">
    <property type="component" value="Unassembled WGS sequence"/>
</dbReference>
<dbReference type="InterPro" id="IPR003594">
    <property type="entry name" value="HATPase_dom"/>
</dbReference>
<dbReference type="GO" id="GO:0005886">
    <property type="term" value="C:plasma membrane"/>
    <property type="evidence" value="ECO:0007669"/>
    <property type="project" value="UniProtKB-SubCell"/>
</dbReference>
<dbReference type="SMART" id="SM00388">
    <property type="entry name" value="HisKA"/>
    <property type="match status" value="1"/>
</dbReference>
<evidence type="ECO:0000259" key="13">
    <source>
        <dbReference type="PROSITE" id="PS50109"/>
    </source>
</evidence>
<dbReference type="InterPro" id="IPR035965">
    <property type="entry name" value="PAS-like_dom_sf"/>
</dbReference>
<organism evidence="14 15">
    <name type="scientific">Acidisoma silvae</name>
    <dbReference type="NCBI Taxonomy" id="2802396"/>
    <lineage>
        <taxon>Bacteria</taxon>
        <taxon>Pseudomonadati</taxon>
        <taxon>Pseudomonadota</taxon>
        <taxon>Alphaproteobacteria</taxon>
        <taxon>Acetobacterales</taxon>
        <taxon>Acidocellaceae</taxon>
        <taxon>Acidisoma</taxon>
    </lineage>
</organism>
<keyword evidence="12" id="KW-0812">Transmembrane</keyword>
<reference evidence="14" key="2">
    <citation type="submission" date="2021-01" db="EMBL/GenBank/DDBJ databases">
        <authorList>
            <person name="Mieszkin S."/>
            <person name="Pouder E."/>
            <person name="Alain K."/>
        </authorList>
    </citation>
    <scope>NUCLEOTIDE SEQUENCE</scope>
    <source>
        <strain evidence="14">HW T2.11</strain>
    </source>
</reference>
<evidence type="ECO:0000256" key="12">
    <source>
        <dbReference type="SAM" id="Phobius"/>
    </source>
</evidence>
<evidence type="ECO:0000313" key="14">
    <source>
        <dbReference type="EMBL" id="MCB8875301.1"/>
    </source>
</evidence>
<dbReference type="SUPFAM" id="SSF55874">
    <property type="entry name" value="ATPase domain of HSP90 chaperone/DNA topoisomerase II/histidine kinase"/>
    <property type="match status" value="1"/>
</dbReference>
<name>A0A963YR40_9PROT</name>
<dbReference type="Pfam" id="PF00512">
    <property type="entry name" value="HisKA"/>
    <property type="match status" value="1"/>
</dbReference>
<dbReference type="PANTHER" id="PTHR45453:SF1">
    <property type="entry name" value="PHOSPHATE REGULON SENSOR PROTEIN PHOR"/>
    <property type="match status" value="1"/>
</dbReference>
<sequence length="442" mass="48763">MDNPRVPGLGRWMLLILAVPVLGQILMVLAGTAPLDIVLVLIVVEMLAAMVVAFLWRQDLERLRRVVTGEPTDPPRLPEIERVGTFLGQAVIRTRERLVWLEGQLDAERAIIEHLPEPLLLVTADGTVQRTNEAARQTVGDDTAAVLRHPLLRGAIDRALATNTPQAADLLFAAPVTREIHAMVTPLDGGLYEERHVSVLLVDHTRERAVERMRADFVANASHELRTPLASLMGFVETLQGPAKDDLPARERFLDIMAQQAARMNRLIDDLLSLSRIELSEHQPPQGKILFSDLVERTLAAFEPRIVARGVRLDLRLADLPPVPGDVDQMAQVLSNLFDNALKYGRESGCITLTVEAVSGMPWPIRPGVVMAVADDGAGIPKAHLPRLTERFYRVDKGRSRAVGGTGLGLAIVKHIVNRHRGQLTITSEEGQGTRFSVWLPR</sequence>
<evidence type="ECO:0000256" key="4">
    <source>
        <dbReference type="ARBA" id="ARBA00022475"/>
    </source>
</evidence>
<keyword evidence="12" id="KW-1133">Transmembrane helix</keyword>
<dbReference type="Gene3D" id="1.10.287.130">
    <property type="match status" value="1"/>
</dbReference>
<dbReference type="FunFam" id="3.30.565.10:FF:000006">
    <property type="entry name" value="Sensor histidine kinase WalK"/>
    <property type="match status" value="1"/>
</dbReference>
<keyword evidence="10" id="KW-0902">Two-component regulatory system</keyword>
<dbReference type="FunFam" id="1.10.287.130:FF:000008">
    <property type="entry name" value="Two-component sensor histidine kinase"/>
    <property type="match status" value="1"/>
</dbReference>
<comment type="subcellular location">
    <subcellularLocation>
        <location evidence="2">Cell membrane</location>
    </subcellularLocation>
</comment>
<dbReference type="GO" id="GO:0005524">
    <property type="term" value="F:ATP binding"/>
    <property type="evidence" value="ECO:0007669"/>
    <property type="project" value="UniProtKB-KW"/>
</dbReference>
<dbReference type="CDD" id="cd00082">
    <property type="entry name" value="HisKA"/>
    <property type="match status" value="1"/>
</dbReference>
<feature type="transmembrane region" description="Helical" evidence="12">
    <location>
        <begin position="12"/>
        <end position="31"/>
    </location>
</feature>
<feature type="domain" description="Histidine kinase" evidence="13">
    <location>
        <begin position="220"/>
        <end position="442"/>
    </location>
</feature>
<dbReference type="InterPro" id="IPR036890">
    <property type="entry name" value="HATPase_C_sf"/>
</dbReference>
<dbReference type="PROSITE" id="PS50109">
    <property type="entry name" value="HIS_KIN"/>
    <property type="match status" value="1"/>
</dbReference>
<dbReference type="PANTHER" id="PTHR45453">
    <property type="entry name" value="PHOSPHATE REGULON SENSOR PROTEIN PHOR"/>
    <property type="match status" value="1"/>
</dbReference>
<keyword evidence="4" id="KW-1003">Cell membrane</keyword>
<keyword evidence="9" id="KW-0067">ATP-binding</keyword>
<evidence type="ECO:0000313" key="15">
    <source>
        <dbReference type="Proteomes" id="UP000708298"/>
    </source>
</evidence>
<dbReference type="EC" id="2.7.13.3" evidence="3"/>
<evidence type="ECO:0000256" key="7">
    <source>
        <dbReference type="ARBA" id="ARBA00022741"/>
    </source>
</evidence>
<dbReference type="PRINTS" id="PR00344">
    <property type="entry name" value="BCTRLSENSOR"/>
</dbReference>
<dbReference type="InterPro" id="IPR004358">
    <property type="entry name" value="Sig_transdc_His_kin-like_C"/>
</dbReference>
<dbReference type="GO" id="GO:0016036">
    <property type="term" value="P:cellular response to phosphate starvation"/>
    <property type="evidence" value="ECO:0007669"/>
    <property type="project" value="TreeGrafter"/>
</dbReference>
<dbReference type="InterPro" id="IPR050351">
    <property type="entry name" value="BphY/WalK/GraS-like"/>
</dbReference>
<dbReference type="GO" id="GO:0000155">
    <property type="term" value="F:phosphorelay sensor kinase activity"/>
    <property type="evidence" value="ECO:0007669"/>
    <property type="project" value="InterPro"/>
</dbReference>
<evidence type="ECO:0000256" key="9">
    <source>
        <dbReference type="ARBA" id="ARBA00022840"/>
    </source>
</evidence>
<dbReference type="GO" id="GO:0004721">
    <property type="term" value="F:phosphoprotein phosphatase activity"/>
    <property type="evidence" value="ECO:0007669"/>
    <property type="project" value="TreeGrafter"/>
</dbReference>
<keyword evidence="7" id="KW-0547">Nucleotide-binding</keyword>
<dbReference type="EMBL" id="JAESVB010000003">
    <property type="protein sequence ID" value="MCB8875301.1"/>
    <property type="molecule type" value="Genomic_DNA"/>
</dbReference>